<dbReference type="Pfam" id="PF24883">
    <property type="entry name" value="NPHP3_N"/>
    <property type="match status" value="1"/>
</dbReference>
<accession>A0A9W4JM60</accession>
<proteinExistence type="predicted"/>
<evidence type="ECO:0000313" key="3">
    <source>
        <dbReference type="EMBL" id="CAG8399760.1"/>
    </source>
</evidence>
<comment type="caution">
    <text evidence="3">The sequence shown here is derived from an EMBL/GenBank/DDBJ whole genome shotgun (WGS) entry which is preliminary data.</text>
</comment>
<name>A0A9W4JM60_9EURO</name>
<dbReference type="EMBL" id="CAJVPD010000252">
    <property type="protein sequence ID" value="CAG8399760.1"/>
    <property type="molecule type" value="Genomic_DNA"/>
</dbReference>
<dbReference type="OrthoDB" id="203099at2759"/>
<evidence type="ECO:0000313" key="4">
    <source>
        <dbReference type="Proteomes" id="UP001152592"/>
    </source>
</evidence>
<evidence type="ECO:0000256" key="1">
    <source>
        <dbReference type="ARBA" id="ARBA00022737"/>
    </source>
</evidence>
<protein>
    <recommendedName>
        <fullName evidence="2">Nephrocystin 3-like N-terminal domain-containing protein</fullName>
    </recommendedName>
</protein>
<sequence>MAGIRKSTIALTLARTYKPARGRKERYKNVCLGAIFFFPRGGDLRGLIESVIEDNSRLNSLSVQAQWKKLIIGPLLLLSRNPGNRLTILLIVDALDECNDANNANAIIQCLKEVTQMSGVGYHVFLTSRPEQSIRLGMNADVLVPRQNFVLYNIERSIVD</sequence>
<dbReference type="AlphaFoldDB" id="A0A9W4JM60"/>
<feature type="domain" description="Nephrocystin 3-like N-terminal" evidence="2">
    <location>
        <begin position="47"/>
        <end position="129"/>
    </location>
</feature>
<keyword evidence="1" id="KW-0677">Repeat</keyword>
<dbReference type="InterPro" id="IPR056884">
    <property type="entry name" value="NPHP3-like_N"/>
</dbReference>
<organism evidence="3 4">
    <name type="scientific">Penicillium salamii</name>
    <dbReference type="NCBI Taxonomy" id="1612424"/>
    <lineage>
        <taxon>Eukaryota</taxon>
        <taxon>Fungi</taxon>
        <taxon>Dikarya</taxon>
        <taxon>Ascomycota</taxon>
        <taxon>Pezizomycotina</taxon>
        <taxon>Eurotiomycetes</taxon>
        <taxon>Eurotiomycetidae</taxon>
        <taxon>Eurotiales</taxon>
        <taxon>Aspergillaceae</taxon>
        <taxon>Penicillium</taxon>
    </lineage>
</organism>
<evidence type="ECO:0000259" key="2">
    <source>
        <dbReference type="Pfam" id="PF24883"/>
    </source>
</evidence>
<dbReference type="Proteomes" id="UP001152592">
    <property type="component" value="Unassembled WGS sequence"/>
</dbReference>
<gene>
    <name evidence="3" type="ORF">PSALAMII_LOCUS7554</name>
</gene>
<dbReference type="Gene3D" id="3.40.50.300">
    <property type="entry name" value="P-loop containing nucleotide triphosphate hydrolases"/>
    <property type="match status" value="1"/>
</dbReference>
<reference evidence="3" key="1">
    <citation type="submission" date="2021-07" db="EMBL/GenBank/DDBJ databases">
        <authorList>
            <person name="Branca A.L. A."/>
        </authorList>
    </citation>
    <scope>NUCLEOTIDE SEQUENCE</scope>
</reference>
<dbReference type="InterPro" id="IPR027417">
    <property type="entry name" value="P-loop_NTPase"/>
</dbReference>